<gene>
    <name evidence="1" type="ORF">Fot_42741</name>
</gene>
<comment type="caution">
    <text evidence="1">The sequence shown here is derived from an EMBL/GenBank/DDBJ whole genome shotgun (WGS) entry which is preliminary data.</text>
</comment>
<name>A0ABD1RN11_9LAMI</name>
<dbReference type="Proteomes" id="UP001604277">
    <property type="component" value="Unassembled WGS sequence"/>
</dbReference>
<sequence length="104" mass="11706">MREVTGNQGLEDQECLYECLDCASDQWSVLNTVERAGPISLSEKFSNGTSTMDIDDIFFDDLDSDDEAKNHLPKVSTILVRFFLSPVMILLKEEMVIGEMHLSS</sequence>
<keyword evidence="2" id="KW-1185">Reference proteome</keyword>
<evidence type="ECO:0000313" key="2">
    <source>
        <dbReference type="Proteomes" id="UP001604277"/>
    </source>
</evidence>
<evidence type="ECO:0000313" key="1">
    <source>
        <dbReference type="EMBL" id="KAL2489449.1"/>
    </source>
</evidence>
<dbReference type="AlphaFoldDB" id="A0ABD1RN11"/>
<accession>A0ABD1RN11</accession>
<dbReference type="EMBL" id="JBFOLJ010000012">
    <property type="protein sequence ID" value="KAL2489449.1"/>
    <property type="molecule type" value="Genomic_DNA"/>
</dbReference>
<reference evidence="2" key="1">
    <citation type="submission" date="2024-07" db="EMBL/GenBank/DDBJ databases">
        <title>Two chromosome-level genome assemblies of Korean endemic species Abeliophyllum distichum and Forsythia ovata (Oleaceae).</title>
        <authorList>
            <person name="Jang H."/>
        </authorList>
    </citation>
    <scope>NUCLEOTIDE SEQUENCE [LARGE SCALE GENOMIC DNA]</scope>
</reference>
<protein>
    <submittedName>
        <fullName evidence="1">Uncharacterized protein</fullName>
    </submittedName>
</protein>
<proteinExistence type="predicted"/>
<organism evidence="1 2">
    <name type="scientific">Forsythia ovata</name>
    <dbReference type="NCBI Taxonomy" id="205694"/>
    <lineage>
        <taxon>Eukaryota</taxon>
        <taxon>Viridiplantae</taxon>
        <taxon>Streptophyta</taxon>
        <taxon>Embryophyta</taxon>
        <taxon>Tracheophyta</taxon>
        <taxon>Spermatophyta</taxon>
        <taxon>Magnoliopsida</taxon>
        <taxon>eudicotyledons</taxon>
        <taxon>Gunneridae</taxon>
        <taxon>Pentapetalae</taxon>
        <taxon>asterids</taxon>
        <taxon>lamiids</taxon>
        <taxon>Lamiales</taxon>
        <taxon>Oleaceae</taxon>
        <taxon>Forsythieae</taxon>
        <taxon>Forsythia</taxon>
    </lineage>
</organism>